<keyword evidence="1" id="KW-0175">Coiled coil</keyword>
<dbReference type="RefSeq" id="WP_146087527.1">
    <property type="nucleotide sequence ID" value="NZ_FNVO01000012.1"/>
</dbReference>
<feature type="coiled-coil region" evidence="1">
    <location>
        <begin position="341"/>
        <end position="368"/>
    </location>
</feature>
<keyword evidence="3" id="KW-1185">Reference proteome</keyword>
<dbReference type="OrthoDB" id="5144031at2"/>
<gene>
    <name evidence="2" type="ORF">SAMN04489712_112233</name>
</gene>
<accession>A0A1H6D2J8</accession>
<sequence>MTGSPPGPKPDGARRVFVHIGSPKSGTTFIQQVLWNNRQALDAEGVLLPTGGRVRQHAAVWDLRGVPQHPDDPAPSRAGAWDRLAEQVRESRHPVAVVSEESLASLPPKRIARAVASLAPAEVHVVYTMRDLAGLLPSAWQEFVKHRSPKQYDAWLQDVIDGGPTVGAGRWFWSVHDAVAVLERWSRDLPKERVHVITVPPPGSPRDLLWRRFADVIGVDPDVAVLDGAFANESLGMAETELLRRVSLAMPEDVPKWMFGQVVKGVLAHQVLSRRDGKRKFSVPEDRRAWVLQRQRTLVEGLRAAGYRVSGDLDDLLRPPTWHDPTPPGDREMLQSATDGLVGLLQEIVSLREENSALRRELAEQQGRPLHKTVVHHVSERNPVVMRMRVAYWHAKERIRGPEPAGDVQGGAGNGR</sequence>
<dbReference type="Proteomes" id="UP000236723">
    <property type="component" value="Unassembled WGS sequence"/>
</dbReference>
<proteinExistence type="predicted"/>
<evidence type="ECO:0000313" key="3">
    <source>
        <dbReference type="Proteomes" id="UP000236723"/>
    </source>
</evidence>
<dbReference type="EMBL" id="FNVO01000012">
    <property type="protein sequence ID" value="SEG79542.1"/>
    <property type="molecule type" value="Genomic_DNA"/>
</dbReference>
<reference evidence="3" key="1">
    <citation type="submission" date="2016-10" db="EMBL/GenBank/DDBJ databases">
        <authorList>
            <person name="Varghese N."/>
            <person name="Submissions S."/>
        </authorList>
    </citation>
    <scope>NUCLEOTIDE SEQUENCE [LARGE SCALE GENOMIC DNA]</scope>
    <source>
        <strain evidence="3">DSM 43163</strain>
    </source>
</reference>
<evidence type="ECO:0000256" key="1">
    <source>
        <dbReference type="SAM" id="Coils"/>
    </source>
</evidence>
<organism evidence="2 3">
    <name type="scientific">Thermomonospora echinospora</name>
    <dbReference type="NCBI Taxonomy" id="1992"/>
    <lineage>
        <taxon>Bacteria</taxon>
        <taxon>Bacillati</taxon>
        <taxon>Actinomycetota</taxon>
        <taxon>Actinomycetes</taxon>
        <taxon>Streptosporangiales</taxon>
        <taxon>Thermomonosporaceae</taxon>
        <taxon>Thermomonospora</taxon>
    </lineage>
</organism>
<dbReference type="AlphaFoldDB" id="A0A1H6D2J8"/>
<protein>
    <recommendedName>
        <fullName evidence="4">Sulfotransferase family protein</fullName>
    </recommendedName>
</protein>
<dbReference type="InterPro" id="IPR027417">
    <property type="entry name" value="P-loop_NTPase"/>
</dbReference>
<name>A0A1H6D2J8_9ACTN</name>
<dbReference type="SUPFAM" id="SSF52540">
    <property type="entry name" value="P-loop containing nucleoside triphosphate hydrolases"/>
    <property type="match status" value="1"/>
</dbReference>
<dbReference type="Gene3D" id="3.40.50.300">
    <property type="entry name" value="P-loop containing nucleotide triphosphate hydrolases"/>
    <property type="match status" value="1"/>
</dbReference>
<evidence type="ECO:0000313" key="2">
    <source>
        <dbReference type="EMBL" id="SEG79542.1"/>
    </source>
</evidence>
<evidence type="ECO:0008006" key="4">
    <source>
        <dbReference type="Google" id="ProtNLM"/>
    </source>
</evidence>